<comment type="caution">
    <text evidence="2">The sequence shown here is derived from an EMBL/GenBank/DDBJ whole genome shotgun (WGS) entry which is preliminary data.</text>
</comment>
<dbReference type="Pfam" id="PF13481">
    <property type="entry name" value="AAA_25"/>
    <property type="match status" value="1"/>
</dbReference>
<dbReference type="EMBL" id="SEWF01000005">
    <property type="protein sequence ID" value="RYU96820.1"/>
    <property type="molecule type" value="Genomic_DNA"/>
</dbReference>
<dbReference type="RefSeq" id="WP_130019776.1">
    <property type="nucleotide sequence ID" value="NZ_SEWF01000005.1"/>
</dbReference>
<feature type="compositionally biased region" description="Basic residues" evidence="1">
    <location>
        <begin position="1"/>
        <end position="12"/>
    </location>
</feature>
<sequence length="373" mass="42999">MRKNSKNPHNKKQSSEDHDASDEEIFKNLGNRIKAHFEEILQQPEFSEEEDENTGLLIIKSANSWIELAANQPNPEMLFDEFWFEGELCILFADTNLGKSILAVQIGNSISKGEAIEGFRLEAKKQMMLYFDFELSAKQFQNRYSIDYQNPYPFDDNFKRIELNPDAIIPDKMSFEEFLSKELEKSIIETNAKVLIVDNLTYLKIETEKAGGALPLMQHLKALKSKYDLSLLVLAHTPKRDVTKPISNNDLLGSKTLISLTDSSFAIGESQRDKGLRYLKQIKVRYNEFTYDAENVAICQIRKADNFLQFEWLDTGSEREHLKQVEEKDRDKRVMEILELKKQGFSIIQIAQTTGLSESGVRKIIKKNNLLKE</sequence>
<dbReference type="SUPFAM" id="SSF52540">
    <property type="entry name" value="P-loop containing nucleoside triphosphate hydrolases"/>
    <property type="match status" value="1"/>
</dbReference>
<reference evidence="2 3" key="1">
    <citation type="submission" date="2019-02" db="EMBL/GenBank/DDBJ databases">
        <title>Bacterial novel species Emticicia sp. 17J42-9 isolated from soil.</title>
        <authorList>
            <person name="Jung H.-Y."/>
        </authorList>
    </citation>
    <scope>NUCLEOTIDE SEQUENCE [LARGE SCALE GENOMIC DNA]</scope>
    <source>
        <strain evidence="2 3">17J42-9</strain>
    </source>
</reference>
<protein>
    <submittedName>
        <fullName evidence="2">LuxR family transcriptional regulator</fullName>
    </submittedName>
</protein>
<accession>A0A4V1ZDN9</accession>
<dbReference type="InterPro" id="IPR027417">
    <property type="entry name" value="P-loop_NTPase"/>
</dbReference>
<dbReference type="Gene3D" id="3.40.50.300">
    <property type="entry name" value="P-loop containing nucleotide triphosphate hydrolases"/>
    <property type="match status" value="1"/>
</dbReference>
<dbReference type="Proteomes" id="UP000293162">
    <property type="component" value="Unassembled WGS sequence"/>
</dbReference>
<organism evidence="2 3">
    <name type="scientific">Emticicia agri</name>
    <dbReference type="NCBI Taxonomy" id="2492393"/>
    <lineage>
        <taxon>Bacteria</taxon>
        <taxon>Pseudomonadati</taxon>
        <taxon>Bacteroidota</taxon>
        <taxon>Cytophagia</taxon>
        <taxon>Cytophagales</taxon>
        <taxon>Leadbetterellaceae</taxon>
        <taxon>Emticicia</taxon>
    </lineage>
</organism>
<dbReference type="Gene3D" id="1.10.10.60">
    <property type="entry name" value="Homeodomain-like"/>
    <property type="match status" value="1"/>
</dbReference>
<evidence type="ECO:0000313" key="2">
    <source>
        <dbReference type="EMBL" id="RYU96820.1"/>
    </source>
</evidence>
<evidence type="ECO:0000313" key="3">
    <source>
        <dbReference type="Proteomes" id="UP000293162"/>
    </source>
</evidence>
<name>A0A4V1ZDN9_9BACT</name>
<keyword evidence="3" id="KW-1185">Reference proteome</keyword>
<feature type="region of interest" description="Disordered" evidence="1">
    <location>
        <begin position="1"/>
        <end position="24"/>
    </location>
</feature>
<proteinExistence type="predicted"/>
<evidence type="ECO:0000256" key="1">
    <source>
        <dbReference type="SAM" id="MobiDB-lite"/>
    </source>
</evidence>
<dbReference type="AlphaFoldDB" id="A0A4V1ZDN9"/>
<dbReference type="OrthoDB" id="786308at2"/>
<gene>
    <name evidence="2" type="ORF">EWM59_04645</name>
</gene>